<name>A0A3S3S7X1_METS7</name>
<dbReference type="InterPro" id="IPR019979">
    <property type="entry name" value="Ribosomal_uS17_CS"/>
</dbReference>
<evidence type="ECO:0000256" key="1">
    <source>
        <dbReference type="ARBA" id="ARBA00010254"/>
    </source>
</evidence>
<dbReference type="InterPro" id="IPR000266">
    <property type="entry name" value="Ribosomal_uS17"/>
</dbReference>
<evidence type="ECO:0000256" key="5">
    <source>
        <dbReference type="RuleBase" id="RU003872"/>
    </source>
</evidence>
<evidence type="ECO:0000256" key="2">
    <source>
        <dbReference type="ARBA" id="ARBA00022980"/>
    </source>
</evidence>
<dbReference type="Pfam" id="PF00366">
    <property type="entry name" value="Ribosomal_S17"/>
    <property type="match status" value="1"/>
</dbReference>
<evidence type="ECO:0000256" key="3">
    <source>
        <dbReference type="ARBA" id="ARBA00023274"/>
    </source>
</evidence>
<dbReference type="GO" id="GO:0022627">
    <property type="term" value="C:cytosolic small ribosomal subunit"/>
    <property type="evidence" value="ECO:0007669"/>
    <property type="project" value="UniProtKB-UniRule"/>
</dbReference>
<keyword evidence="3 5" id="KW-0687">Ribonucleoprotein</keyword>
<dbReference type="GO" id="GO:0006412">
    <property type="term" value="P:translation"/>
    <property type="evidence" value="ECO:0007669"/>
    <property type="project" value="UniProtKB-UniRule"/>
</dbReference>
<dbReference type="Gene3D" id="2.40.50.1000">
    <property type="match status" value="1"/>
</dbReference>
<dbReference type="NCBIfam" id="NF006345">
    <property type="entry name" value="PRK08572.1"/>
    <property type="match status" value="1"/>
</dbReference>
<dbReference type="GO" id="GO:0003735">
    <property type="term" value="F:structural constituent of ribosome"/>
    <property type="evidence" value="ECO:0007669"/>
    <property type="project" value="UniProtKB-UniRule"/>
</dbReference>
<dbReference type="NCBIfam" id="TIGR03630">
    <property type="entry name" value="uS17_arch"/>
    <property type="match status" value="1"/>
</dbReference>
<dbReference type="EMBL" id="RXGA01000003">
    <property type="protein sequence ID" value="RWX73523.1"/>
    <property type="molecule type" value="Genomic_DNA"/>
</dbReference>
<organism evidence="6 7">
    <name type="scientific">Methanosuratincola subterraneus</name>
    <dbReference type="NCBI Taxonomy" id="2593994"/>
    <lineage>
        <taxon>Archaea</taxon>
        <taxon>Thermoproteota</taxon>
        <taxon>Methanosuratincolia</taxon>
        <taxon>Candidatus Methanomethylicales</taxon>
        <taxon>Candidatus Methanomethylicaceae</taxon>
        <taxon>Candidatus Methanosuratincola (ex Vanwonterghem et al. 2016)</taxon>
    </lineage>
</organism>
<dbReference type="PRINTS" id="PR00973">
    <property type="entry name" value="RIBOSOMALS17"/>
</dbReference>
<evidence type="ECO:0000313" key="6">
    <source>
        <dbReference type="EMBL" id="RWX73523.1"/>
    </source>
</evidence>
<keyword evidence="2 5" id="KW-0689">Ribosomal protein</keyword>
<protein>
    <recommendedName>
        <fullName evidence="4">30S ribosomal protein S17</fullName>
    </recommendedName>
</protein>
<proteinExistence type="inferred from homology"/>
<dbReference type="PROSITE" id="PS00056">
    <property type="entry name" value="RIBOSOMAL_S17"/>
    <property type="match status" value="1"/>
</dbReference>
<dbReference type="SUPFAM" id="SSF50249">
    <property type="entry name" value="Nucleic acid-binding proteins"/>
    <property type="match status" value="1"/>
</dbReference>
<dbReference type="PANTHER" id="PTHR10744">
    <property type="entry name" value="40S RIBOSOMAL PROTEIN S11 FAMILY MEMBER"/>
    <property type="match status" value="1"/>
</dbReference>
<dbReference type="InterPro" id="IPR028333">
    <property type="entry name" value="Ribosomal_uS17_arc/euk"/>
</dbReference>
<comment type="similarity">
    <text evidence="1 5">Belongs to the universal ribosomal protein uS17 family.</text>
</comment>
<dbReference type="PANTHER" id="PTHR10744:SF9">
    <property type="entry name" value="40S RIBOSOMAL PROTEIN S11-RELATED"/>
    <property type="match status" value="1"/>
</dbReference>
<evidence type="ECO:0000313" key="7">
    <source>
        <dbReference type="Proteomes" id="UP000288215"/>
    </source>
</evidence>
<dbReference type="CDD" id="cd00364">
    <property type="entry name" value="Ribosomal_uS17"/>
    <property type="match status" value="1"/>
</dbReference>
<comment type="caution">
    <text evidence="6">The sequence shown here is derived from an EMBL/GenBank/DDBJ whole genome shotgun (WGS) entry which is preliminary data.</text>
</comment>
<sequence length="106" mass="11761">MSQSAKELKTESCGDKDCPVHGTLSTRGTVLSGVVVSDKMNKTVVVQIDYLHYFPKYNRYGKRRSKIHAHNPPCIHAAKGDLVKIMECRPLSKTVSYVVVEKKAGV</sequence>
<gene>
    <name evidence="6" type="ORF">Metus_1497</name>
</gene>
<dbReference type="Proteomes" id="UP000288215">
    <property type="component" value="Unassembled WGS sequence"/>
</dbReference>
<evidence type="ECO:0000256" key="4">
    <source>
        <dbReference type="NCBIfam" id="TIGR03630"/>
    </source>
</evidence>
<reference evidence="6 7" key="1">
    <citation type="submission" date="2018-12" db="EMBL/GenBank/DDBJ databases">
        <title>The complete genome of the methanogenic archaea of the candidate phylum Verstraetearchaeota, obtained from the metagenome of underground thermal water.</title>
        <authorList>
            <person name="Kadnikov V.V."/>
            <person name="Mardanov A.V."/>
            <person name="Beletsky A.V."/>
            <person name="Karnachuk O.V."/>
            <person name="Ravin N.V."/>
        </authorList>
    </citation>
    <scope>NUCLEOTIDE SEQUENCE [LARGE SCALE GENOMIC DNA]</scope>
    <source>
        <strain evidence="6">Ch88</strain>
    </source>
</reference>
<dbReference type="AlphaFoldDB" id="A0A3S3S7X1"/>
<accession>A0A3S3S7X1</accession>
<dbReference type="InterPro" id="IPR012340">
    <property type="entry name" value="NA-bd_OB-fold"/>
</dbReference>